<protein>
    <submittedName>
        <fullName evidence="1">Uncharacterized protein</fullName>
    </submittedName>
</protein>
<accession>A0A3D8P994</accession>
<proteinExistence type="predicted"/>
<name>A0A3D8P994_9RHOB</name>
<gene>
    <name evidence="1" type="ORF">DIE28_16690</name>
</gene>
<keyword evidence="2" id="KW-1185">Reference proteome</keyword>
<dbReference type="AlphaFoldDB" id="A0A3D8P994"/>
<dbReference type="Proteomes" id="UP000256679">
    <property type="component" value="Unassembled WGS sequence"/>
</dbReference>
<evidence type="ECO:0000313" key="1">
    <source>
        <dbReference type="EMBL" id="RDW11908.1"/>
    </source>
</evidence>
<evidence type="ECO:0000313" key="2">
    <source>
        <dbReference type="Proteomes" id="UP000256679"/>
    </source>
</evidence>
<dbReference type="EMBL" id="QFCQ01000158">
    <property type="protein sequence ID" value="RDW11908.1"/>
    <property type="molecule type" value="Genomic_DNA"/>
</dbReference>
<dbReference type="RefSeq" id="WP_115757233.1">
    <property type="nucleotide sequence ID" value="NZ_QFCQ01000158.1"/>
</dbReference>
<sequence>MQGMAATIDALKEKDRFATALAGQAGIVKDLSRDNVIVHVGKPMGSITGWVGTFRWQVWLDYGDAAGEVRARIDGQPAQLWRFEPDLAPEVLLDRAKERLLEEVMKHRDAALDEAQERLGIMQRAAG</sequence>
<comment type="caution">
    <text evidence="1">The sequence shown here is derived from an EMBL/GenBank/DDBJ whole genome shotgun (WGS) entry which is preliminary data.</text>
</comment>
<organism evidence="1 2">
    <name type="scientific">Paracoccus thiocyanatus</name>
    <dbReference type="NCBI Taxonomy" id="34006"/>
    <lineage>
        <taxon>Bacteria</taxon>
        <taxon>Pseudomonadati</taxon>
        <taxon>Pseudomonadota</taxon>
        <taxon>Alphaproteobacteria</taxon>
        <taxon>Rhodobacterales</taxon>
        <taxon>Paracoccaceae</taxon>
        <taxon>Paracoccus</taxon>
    </lineage>
</organism>
<reference evidence="1 2" key="1">
    <citation type="submission" date="2018-05" db="EMBL/GenBank/DDBJ databases">
        <title>Whole genome sequencing of Paracoccus thiocyanatus SST.</title>
        <authorList>
            <person name="Ghosh W."/>
            <person name="Rameez M.J."/>
            <person name="Roy C."/>
        </authorList>
    </citation>
    <scope>NUCLEOTIDE SEQUENCE [LARGE SCALE GENOMIC DNA]</scope>
    <source>
        <strain evidence="1 2">SST</strain>
    </source>
</reference>